<sequence>MGKMGTQRTGSFSTDFLWLDVACIDQRPNSRENASEIGRQAKICKRAQDVYVWLTSFDAISFDYLLSWSLEGLFMPYPHASQTRKSLDLLY</sequence>
<accession>A0ABR4GJK6</accession>
<organism evidence="2 3">
    <name type="scientific">Aspergillus keveii</name>
    <dbReference type="NCBI Taxonomy" id="714993"/>
    <lineage>
        <taxon>Eukaryota</taxon>
        <taxon>Fungi</taxon>
        <taxon>Dikarya</taxon>
        <taxon>Ascomycota</taxon>
        <taxon>Pezizomycotina</taxon>
        <taxon>Eurotiomycetes</taxon>
        <taxon>Eurotiomycetidae</taxon>
        <taxon>Eurotiales</taxon>
        <taxon>Aspergillaceae</taxon>
        <taxon>Aspergillus</taxon>
        <taxon>Aspergillus subgen. Nidulantes</taxon>
    </lineage>
</organism>
<gene>
    <name evidence="2" type="ORF">BJX66DRAFT_293412</name>
</gene>
<proteinExistence type="predicted"/>
<dbReference type="EMBL" id="JBFTWV010000008">
    <property type="protein sequence ID" value="KAL2799239.1"/>
    <property type="molecule type" value="Genomic_DNA"/>
</dbReference>
<keyword evidence="3" id="KW-1185">Reference proteome</keyword>
<evidence type="ECO:0000313" key="2">
    <source>
        <dbReference type="EMBL" id="KAL2799239.1"/>
    </source>
</evidence>
<dbReference type="Pfam" id="PF06985">
    <property type="entry name" value="HET"/>
    <property type="match status" value="1"/>
</dbReference>
<reference evidence="2 3" key="1">
    <citation type="submission" date="2024-07" db="EMBL/GenBank/DDBJ databases">
        <title>Section-level genome sequencing and comparative genomics of Aspergillus sections Usti and Cavernicolus.</title>
        <authorList>
            <consortium name="Lawrence Berkeley National Laboratory"/>
            <person name="Nybo J.L."/>
            <person name="Vesth T.C."/>
            <person name="Theobald S."/>
            <person name="Frisvad J.C."/>
            <person name="Larsen T.O."/>
            <person name="Kjaerboelling I."/>
            <person name="Rothschild-Mancinelli K."/>
            <person name="Lyhne E.K."/>
            <person name="Kogle M.E."/>
            <person name="Barry K."/>
            <person name="Clum A."/>
            <person name="Na H."/>
            <person name="Ledsgaard L."/>
            <person name="Lin J."/>
            <person name="Lipzen A."/>
            <person name="Kuo A."/>
            <person name="Riley R."/>
            <person name="Mondo S."/>
            <person name="Labutti K."/>
            <person name="Haridas S."/>
            <person name="Pangalinan J."/>
            <person name="Salamov A.A."/>
            <person name="Simmons B.A."/>
            <person name="Magnuson J.K."/>
            <person name="Chen J."/>
            <person name="Drula E."/>
            <person name="Henrissat B."/>
            <person name="Wiebenga A."/>
            <person name="Lubbers R.J."/>
            <person name="Gomes A.C."/>
            <person name="Makela M.R."/>
            <person name="Stajich J."/>
            <person name="Grigoriev I.V."/>
            <person name="Mortensen U.H."/>
            <person name="De Vries R.P."/>
            <person name="Baker S.E."/>
            <person name="Andersen M.R."/>
        </authorList>
    </citation>
    <scope>NUCLEOTIDE SEQUENCE [LARGE SCALE GENOMIC DNA]</scope>
    <source>
        <strain evidence="2 3">CBS 209.92</strain>
    </source>
</reference>
<name>A0ABR4GJK6_9EURO</name>
<comment type="caution">
    <text evidence="2">The sequence shown here is derived from an EMBL/GenBank/DDBJ whole genome shotgun (WGS) entry which is preliminary data.</text>
</comment>
<evidence type="ECO:0000313" key="3">
    <source>
        <dbReference type="Proteomes" id="UP001610563"/>
    </source>
</evidence>
<evidence type="ECO:0000259" key="1">
    <source>
        <dbReference type="Pfam" id="PF06985"/>
    </source>
</evidence>
<dbReference type="InterPro" id="IPR010730">
    <property type="entry name" value="HET"/>
</dbReference>
<feature type="domain" description="Heterokaryon incompatibility" evidence="1">
    <location>
        <begin position="13"/>
        <end position="60"/>
    </location>
</feature>
<dbReference type="Proteomes" id="UP001610563">
    <property type="component" value="Unassembled WGS sequence"/>
</dbReference>
<protein>
    <recommendedName>
        <fullName evidence="1">Heterokaryon incompatibility domain-containing protein</fullName>
    </recommendedName>
</protein>